<dbReference type="SMART" id="SM00448">
    <property type="entry name" value="REC"/>
    <property type="match status" value="1"/>
</dbReference>
<evidence type="ECO:0000256" key="1">
    <source>
        <dbReference type="ARBA" id="ARBA00023012"/>
    </source>
</evidence>
<dbReference type="GO" id="GO:0000160">
    <property type="term" value="P:phosphorelay signal transduction system"/>
    <property type="evidence" value="ECO:0007669"/>
    <property type="project" value="UniProtKB-KW"/>
</dbReference>
<proteinExistence type="predicted"/>
<accession>A0ABC9CY94</accession>
<dbReference type="PANTHER" id="PTHR43874:SF92">
    <property type="entry name" value="TWO-COMPONENT RESPONSE REGULATOR ORR28"/>
    <property type="match status" value="1"/>
</dbReference>
<organism evidence="5 6">
    <name type="scientific">Urochloa decumbens</name>
    <dbReference type="NCBI Taxonomy" id="240449"/>
    <lineage>
        <taxon>Eukaryota</taxon>
        <taxon>Viridiplantae</taxon>
        <taxon>Streptophyta</taxon>
        <taxon>Embryophyta</taxon>
        <taxon>Tracheophyta</taxon>
        <taxon>Spermatophyta</taxon>
        <taxon>Magnoliopsida</taxon>
        <taxon>Liliopsida</taxon>
        <taxon>Poales</taxon>
        <taxon>Poaceae</taxon>
        <taxon>PACMAD clade</taxon>
        <taxon>Panicoideae</taxon>
        <taxon>Panicodae</taxon>
        <taxon>Paniceae</taxon>
        <taxon>Melinidinae</taxon>
        <taxon>Urochloa</taxon>
    </lineage>
</organism>
<protein>
    <recommendedName>
        <fullName evidence="4">Response regulatory domain-containing protein</fullName>
    </recommendedName>
</protein>
<keyword evidence="6" id="KW-1185">Reference proteome</keyword>
<reference evidence="5" key="1">
    <citation type="submission" date="2024-10" db="EMBL/GenBank/DDBJ databases">
        <authorList>
            <person name="Ryan C."/>
        </authorList>
    </citation>
    <scope>NUCLEOTIDE SEQUENCE [LARGE SCALE GENOMIC DNA]</scope>
</reference>
<dbReference type="Gene3D" id="3.40.50.2300">
    <property type="match status" value="1"/>
</dbReference>
<dbReference type="InterPro" id="IPR001789">
    <property type="entry name" value="Sig_transdc_resp-reg_receiver"/>
</dbReference>
<dbReference type="PANTHER" id="PTHR43874">
    <property type="entry name" value="TWO-COMPONENT RESPONSE REGULATOR"/>
    <property type="match status" value="1"/>
</dbReference>
<gene>
    <name evidence="5" type="ORF">URODEC1_LOCUS79738</name>
</gene>
<feature type="domain" description="Response regulatory" evidence="4">
    <location>
        <begin position="14"/>
        <end position="128"/>
    </location>
</feature>
<dbReference type="AlphaFoldDB" id="A0ABC9CY94"/>
<dbReference type="Pfam" id="PF00072">
    <property type="entry name" value="Response_reg"/>
    <property type="match status" value="1"/>
</dbReference>
<evidence type="ECO:0000256" key="2">
    <source>
        <dbReference type="PROSITE-ProRule" id="PRU00169"/>
    </source>
</evidence>
<dbReference type="Proteomes" id="UP001497457">
    <property type="component" value="Chromosome 30rd"/>
</dbReference>
<feature type="compositionally biased region" description="Basic and acidic residues" evidence="3">
    <location>
        <begin position="195"/>
        <end position="204"/>
    </location>
</feature>
<dbReference type="PROSITE" id="PS50110">
    <property type="entry name" value="RESPONSE_REGULATORY"/>
    <property type="match status" value="1"/>
</dbReference>
<dbReference type="InterPro" id="IPR045279">
    <property type="entry name" value="ARR-like"/>
</dbReference>
<dbReference type="SUPFAM" id="SSF52172">
    <property type="entry name" value="CheY-like"/>
    <property type="match status" value="1"/>
</dbReference>
<evidence type="ECO:0000256" key="3">
    <source>
        <dbReference type="SAM" id="MobiDB-lite"/>
    </source>
</evidence>
<evidence type="ECO:0000313" key="6">
    <source>
        <dbReference type="Proteomes" id="UP001497457"/>
    </source>
</evidence>
<dbReference type="EMBL" id="OZ075140">
    <property type="protein sequence ID" value="CAL5028112.1"/>
    <property type="molecule type" value="Genomic_DNA"/>
</dbReference>
<keyword evidence="1" id="KW-0902">Two-component regulatory system</keyword>
<sequence length="212" mass="23913">MAPRTTECPANGLRVLVVDEDKQHVNYLRAVLPQYNFHVTVYTSPVMALNFLKDHTQDVDFLLVAMHMQEISGFQFLEIATKMHRNIIMMSSTTTLDMMDKCIKLNARFLEEKPLGSSAIRNLWQHLDLEPSKRMEMFLNFIQGCHFYPTGKAHGEQSTITELSDDAESMNEVSSSKVGSSADVNMGLVNNSDSKSGESKEKNPNKKPRLGN</sequence>
<evidence type="ECO:0000313" key="5">
    <source>
        <dbReference type="EMBL" id="CAL5028112.1"/>
    </source>
</evidence>
<comment type="caution">
    <text evidence="2">Lacks conserved residue(s) required for the propagation of feature annotation.</text>
</comment>
<evidence type="ECO:0000259" key="4">
    <source>
        <dbReference type="PROSITE" id="PS50110"/>
    </source>
</evidence>
<dbReference type="InterPro" id="IPR011006">
    <property type="entry name" value="CheY-like_superfamily"/>
</dbReference>
<name>A0ABC9CY94_9POAL</name>
<feature type="compositionally biased region" description="Polar residues" evidence="3">
    <location>
        <begin position="171"/>
        <end position="194"/>
    </location>
</feature>
<feature type="region of interest" description="Disordered" evidence="3">
    <location>
        <begin position="158"/>
        <end position="212"/>
    </location>
</feature>